<dbReference type="RefSeq" id="WP_181613151.1">
    <property type="nucleotide sequence ID" value="NZ_BAABAM010000004.1"/>
</dbReference>
<dbReference type="Proteomes" id="UP000530928">
    <property type="component" value="Unassembled WGS sequence"/>
</dbReference>
<accession>A0A7W0CNU4</accession>
<comment type="caution">
    <text evidence="1">The sequence shown here is derived from an EMBL/GenBank/DDBJ whole genome shotgun (WGS) entry which is preliminary data.</text>
</comment>
<dbReference type="EMBL" id="JACDUR010000006">
    <property type="protein sequence ID" value="MBA2894365.1"/>
    <property type="molecule type" value="Genomic_DNA"/>
</dbReference>
<proteinExistence type="predicted"/>
<organism evidence="1 2">
    <name type="scientific">Nonomuraea soli</name>
    <dbReference type="NCBI Taxonomy" id="1032476"/>
    <lineage>
        <taxon>Bacteria</taxon>
        <taxon>Bacillati</taxon>
        <taxon>Actinomycetota</taxon>
        <taxon>Actinomycetes</taxon>
        <taxon>Streptosporangiales</taxon>
        <taxon>Streptosporangiaceae</taxon>
        <taxon>Nonomuraea</taxon>
    </lineage>
</organism>
<evidence type="ECO:0000313" key="2">
    <source>
        <dbReference type="Proteomes" id="UP000530928"/>
    </source>
</evidence>
<keyword evidence="2" id="KW-1185">Reference proteome</keyword>
<dbReference type="InterPro" id="IPR029068">
    <property type="entry name" value="Glyas_Bleomycin-R_OHBP_Dase"/>
</dbReference>
<gene>
    <name evidence="1" type="ORF">HNR30_005737</name>
</gene>
<dbReference type="SUPFAM" id="SSF54593">
    <property type="entry name" value="Glyoxalase/Bleomycin resistance protein/Dihydroxybiphenyl dioxygenase"/>
    <property type="match status" value="1"/>
</dbReference>
<sequence>MINGAHVILYSQDPDADRAFIRDVLKFQHVDAGGGWLIFKLPPSELAFHPVMDGGQSHELTLMCDDIEATLREIGQDQPITERDWGRIASVDLPGGGRLSVYQPLHPTAKDLTSS</sequence>
<evidence type="ECO:0008006" key="3">
    <source>
        <dbReference type="Google" id="ProtNLM"/>
    </source>
</evidence>
<name>A0A7W0CNU4_9ACTN</name>
<evidence type="ECO:0000313" key="1">
    <source>
        <dbReference type="EMBL" id="MBA2894365.1"/>
    </source>
</evidence>
<dbReference type="Gene3D" id="3.10.180.10">
    <property type="entry name" value="2,3-Dihydroxybiphenyl 1,2-Dioxygenase, domain 1"/>
    <property type="match status" value="1"/>
</dbReference>
<reference evidence="1 2" key="1">
    <citation type="submission" date="2020-07" db="EMBL/GenBank/DDBJ databases">
        <title>Genomic Encyclopedia of Type Strains, Phase IV (KMG-IV): sequencing the most valuable type-strain genomes for metagenomic binning, comparative biology and taxonomic classification.</title>
        <authorList>
            <person name="Goeker M."/>
        </authorList>
    </citation>
    <scope>NUCLEOTIDE SEQUENCE [LARGE SCALE GENOMIC DNA]</scope>
    <source>
        <strain evidence="1 2">DSM 45533</strain>
    </source>
</reference>
<dbReference type="AlphaFoldDB" id="A0A7W0CNU4"/>
<protein>
    <recommendedName>
        <fullName evidence="3">Extradiol dioxygenase</fullName>
    </recommendedName>
</protein>